<dbReference type="Proteomes" id="UP000285084">
    <property type="component" value="Unassembled WGS sequence"/>
</dbReference>
<evidence type="ECO:0000313" key="12">
    <source>
        <dbReference type="EMBL" id="RKK59757.1"/>
    </source>
</evidence>
<dbReference type="InterPro" id="IPR036640">
    <property type="entry name" value="ABC1_TM_sf"/>
</dbReference>
<dbReference type="VEuPathDB" id="FungiDB:FOC4_g10002545"/>
<evidence type="ECO:0000256" key="1">
    <source>
        <dbReference type="ARBA" id="ARBA00004651"/>
    </source>
</evidence>
<dbReference type="VEuPathDB" id="FungiDB:FOIG_12802"/>
<dbReference type="FunFam" id="3.40.50.300:FF:000221">
    <property type="entry name" value="Multidrug ABC transporter ATP-binding protein"/>
    <property type="match status" value="1"/>
</dbReference>
<accession>A0A420M8R9</accession>
<keyword evidence="7 9" id="KW-1133">Transmembrane helix</keyword>
<dbReference type="VEuPathDB" id="FungiDB:FOZG_13532"/>
<feature type="transmembrane region" description="Helical" evidence="9">
    <location>
        <begin position="40"/>
        <end position="60"/>
    </location>
</feature>
<dbReference type="InterPro" id="IPR003593">
    <property type="entry name" value="AAA+_ATPase"/>
</dbReference>
<dbReference type="Gene3D" id="1.20.1560.10">
    <property type="entry name" value="ABC transporter type 1, transmembrane domain"/>
    <property type="match status" value="1"/>
</dbReference>
<dbReference type="GO" id="GO:0005524">
    <property type="term" value="F:ATP binding"/>
    <property type="evidence" value="ECO:0007669"/>
    <property type="project" value="UniProtKB-KW"/>
</dbReference>
<evidence type="ECO:0000256" key="2">
    <source>
        <dbReference type="ARBA" id="ARBA00022448"/>
    </source>
</evidence>
<dbReference type="InterPro" id="IPR027417">
    <property type="entry name" value="P-loop_NTPase"/>
</dbReference>
<dbReference type="GO" id="GO:0140359">
    <property type="term" value="F:ABC-type transporter activity"/>
    <property type="evidence" value="ECO:0007669"/>
    <property type="project" value="InterPro"/>
</dbReference>
<dbReference type="VEuPathDB" id="FungiDB:FOXG_15588"/>
<evidence type="ECO:0000259" key="10">
    <source>
        <dbReference type="PROSITE" id="PS50893"/>
    </source>
</evidence>
<keyword evidence="8 9" id="KW-0472">Membrane</keyword>
<dbReference type="InterPro" id="IPR039421">
    <property type="entry name" value="Type_1_exporter"/>
</dbReference>
<dbReference type="PROSITE" id="PS50893">
    <property type="entry name" value="ABC_TRANSPORTER_2"/>
    <property type="match status" value="1"/>
</dbReference>
<keyword evidence="3" id="KW-1003">Cell membrane</keyword>
<dbReference type="InterPro" id="IPR011527">
    <property type="entry name" value="ABC1_TM_dom"/>
</dbReference>
<reference evidence="12 13" key="1">
    <citation type="journal article" date="2018" name="Sci. Rep.">
        <title>Characterisation of pathogen-specific regions and novel effector candidates in Fusarium oxysporum f. sp. cepae.</title>
        <authorList>
            <person name="Armitage A.D."/>
            <person name="Taylor A."/>
            <person name="Sobczyk M.K."/>
            <person name="Baxter L."/>
            <person name="Greenfield B.P."/>
            <person name="Bates H.J."/>
            <person name="Wilson F."/>
            <person name="Jackson A.C."/>
            <person name="Ott S."/>
            <person name="Harrison R.J."/>
            <person name="Clarkson J.P."/>
        </authorList>
    </citation>
    <scope>NUCLEOTIDE SEQUENCE [LARGE SCALE GENOMIC DNA]</scope>
    <source>
        <strain evidence="12 13">Fo_A13</strain>
    </source>
</reference>
<comment type="subcellular location">
    <subcellularLocation>
        <location evidence="1">Cell membrane</location>
        <topology evidence="1">Multi-pass membrane protein</topology>
    </subcellularLocation>
</comment>
<dbReference type="SUPFAM" id="SSF90123">
    <property type="entry name" value="ABC transporter transmembrane region"/>
    <property type="match status" value="1"/>
</dbReference>
<dbReference type="Gene3D" id="3.40.50.300">
    <property type="entry name" value="P-loop containing nucleotide triphosphate hydrolases"/>
    <property type="match status" value="1"/>
</dbReference>
<gene>
    <name evidence="12" type="ORF">BFJ69_g17286</name>
</gene>
<dbReference type="InterPro" id="IPR003439">
    <property type="entry name" value="ABC_transporter-like_ATP-bd"/>
</dbReference>
<name>A0A420M8R9_FUSOX</name>
<dbReference type="GO" id="GO:0016887">
    <property type="term" value="F:ATP hydrolysis activity"/>
    <property type="evidence" value="ECO:0007669"/>
    <property type="project" value="InterPro"/>
</dbReference>
<evidence type="ECO:0000256" key="6">
    <source>
        <dbReference type="ARBA" id="ARBA00022840"/>
    </source>
</evidence>
<dbReference type="VEuPathDB" id="FungiDB:FOC1_g10006309"/>
<feature type="domain" description="ABC transmembrane type-1" evidence="11">
    <location>
        <begin position="227"/>
        <end position="481"/>
    </location>
</feature>
<feature type="transmembrane region" description="Helical" evidence="9">
    <location>
        <begin position="450"/>
        <end position="478"/>
    </location>
</feature>
<dbReference type="InterPro" id="IPR017871">
    <property type="entry name" value="ABC_transporter-like_CS"/>
</dbReference>
<protein>
    <recommendedName>
        <fullName evidence="14">ABC transporter domain-containing protein</fullName>
    </recommendedName>
</protein>
<feature type="transmembrane region" description="Helical" evidence="9">
    <location>
        <begin position="135"/>
        <end position="158"/>
    </location>
</feature>
<evidence type="ECO:0000256" key="8">
    <source>
        <dbReference type="ARBA" id="ARBA00023136"/>
    </source>
</evidence>
<feature type="transmembrane region" description="Helical" evidence="9">
    <location>
        <begin position="72"/>
        <end position="92"/>
    </location>
</feature>
<dbReference type="EMBL" id="MRCX01000735">
    <property type="protein sequence ID" value="RKK59757.1"/>
    <property type="molecule type" value="Genomic_DNA"/>
</dbReference>
<keyword evidence="6" id="KW-0067">ATP-binding</keyword>
<dbReference type="AlphaFoldDB" id="A0A420M8R9"/>
<dbReference type="PROSITE" id="PS50929">
    <property type="entry name" value="ABC_TM1F"/>
    <property type="match status" value="1"/>
</dbReference>
<dbReference type="PANTHER" id="PTHR24221:SF503">
    <property type="entry name" value="MITOCHONDRIAL POTASSIUM CHANNEL ATP-BINDING SUBUNIT"/>
    <property type="match status" value="1"/>
</dbReference>
<dbReference type="Pfam" id="PF00664">
    <property type="entry name" value="ABC_membrane"/>
    <property type="match status" value="1"/>
</dbReference>
<dbReference type="PANTHER" id="PTHR24221">
    <property type="entry name" value="ATP-BINDING CASSETTE SUB-FAMILY B"/>
    <property type="match status" value="1"/>
</dbReference>
<evidence type="ECO:0000256" key="3">
    <source>
        <dbReference type="ARBA" id="ARBA00022475"/>
    </source>
</evidence>
<evidence type="ECO:0008006" key="14">
    <source>
        <dbReference type="Google" id="ProtNLM"/>
    </source>
</evidence>
<evidence type="ECO:0000256" key="4">
    <source>
        <dbReference type="ARBA" id="ARBA00022692"/>
    </source>
</evidence>
<comment type="caution">
    <text evidence="12">The sequence shown here is derived from an EMBL/GenBank/DDBJ whole genome shotgun (WGS) entry which is preliminary data.</text>
</comment>
<dbReference type="VEuPathDB" id="FungiDB:FOMG_16886"/>
<proteinExistence type="predicted"/>
<dbReference type="Pfam" id="PF00005">
    <property type="entry name" value="ABC_tran"/>
    <property type="match status" value="1"/>
</dbReference>
<feature type="transmembrane region" description="Helical" evidence="9">
    <location>
        <begin position="220"/>
        <end position="243"/>
    </location>
</feature>
<sequence length="820" mass="92218">MWDKAVFDEVQRLLALVTIGHSAAIHFKQPKGRERNTAPFIWLLVTLILLWVVEWIYMTVRVDKIIHDDDALLVATPPFFVLVLQLNAILTLPSKKGAGKEMAWQSYPVSWFFMILSNTLVVVKNVQEFQPKTTLNYAHILSIPIVRYCLLFALFAAFTCPDRGGRIKLGDDLESGPGVDKNNDLGVTVWDEVREAGGLWPWAMKYRIFLDLILPADVPWMWVDIPLVFVLTLFETALTILYPRIFGYLLNAILQAFEDKDPQVLLWPMVLNAVSSFLTSNYGLSCWLQFFWERFSLHRQKRAKHLIHRHIMNNDASFHKSVHSSDIRTAMDRGIQVCELFDFVVLEVPPRIITLICTSFITSSEYGLEAALVLFLVSLINLGISLRAMERLTPLWDQSNAADTAIQRQAQNATQGWATASAGNQTDHEIASHNEMLGTKLCLDLYRQKLFTFLTFVANLSGQVGSYLAWALVAAYLIRKGGNAASCIVFDKYWDNITGPLGFFASIPQKVTHNLTAAHQLRLLWEIPPTITYGGDALQPTTGDIEFQDVSFTYLDPKTGKAEPIFRDLTITFEEGKTTAILGTSGTGKTTILDLIANFYPVNQGSVKFGGQDIRKLKRGEVSKYVTYHQQHPAIFEGTFAQNISYFKQDAETHEIEQAAHLARIHDHIMTTTKGYDTVVSENGRNMSGGQQQRLTLARTFTTNTRVVCMDEPTSALDVRTEAEVKENLRDYLKGKTVILVAHRLSTIKNADKIIRLEKGEDGYSRIAEQGTHEELMAQGGEYAQLWNVDMGPSVSELPSDASKDTIPIEELLSKVEGAK</sequence>
<dbReference type="SUPFAM" id="SSF52540">
    <property type="entry name" value="P-loop containing nucleoside triphosphate hydrolases"/>
    <property type="match status" value="1"/>
</dbReference>
<keyword evidence="4 9" id="KW-0812">Transmembrane</keyword>
<keyword evidence="2" id="KW-0813">Transport</keyword>
<evidence type="ECO:0000313" key="13">
    <source>
        <dbReference type="Proteomes" id="UP000285084"/>
    </source>
</evidence>
<dbReference type="SMART" id="SM00382">
    <property type="entry name" value="AAA"/>
    <property type="match status" value="1"/>
</dbReference>
<evidence type="ECO:0000256" key="7">
    <source>
        <dbReference type="ARBA" id="ARBA00022989"/>
    </source>
</evidence>
<keyword evidence="5" id="KW-0547">Nucleotide-binding</keyword>
<dbReference type="VEuPathDB" id="FungiDB:HZS61_006574"/>
<dbReference type="PROSITE" id="PS00211">
    <property type="entry name" value="ABC_TRANSPORTER_1"/>
    <property type="match status" value="1"/>
</dbReference>
<evidence type="ECO:0000259" key="11">
    <source>
        <dbReference type="PROSITE" id="PS50929"/>
    </source>
</evidence>
<feature type="domain" description="ABC transporter" evidence="10">
    <location>
        <begin position="545"/>
        <end position="789"/>
    </location>
</feature>
<dbReference type="VEuPathDB" id="FungiDB:FOMG_16887"/>
<evidence type="ECO:0000256" key="5">
    <source>
        <dbReference type="ARBA" id="ARBA00022741"/>
    </source>
</evidence>
<dbReference type="GO" id="GO:0005886">
    <property type="term" value="C:plasma membrane"/>
    <property type="evidence" value="ECO:0007669"/>
    <property type="project" value="UniProtKB-SubCell"/>
</dbReference>
<feature type="transmembrane region" description="Helical" evidence="9">
    <location>
        <begin position="104"/>
        <end position="123"/>
    </location>
</feature>
<evidence type="ECO:0000256" key="9">
    <source>
        <dbReference type="SAM" id="Phobius"/>
    </source>
</evidence>
<organism evidence="12 13">
    <name type="scientific">Fusarium oxysporum</name>
    <name type="common">Fusarium vascular wilt</name>
    <dbReference type="NCBI Taxonomy" id="5507"/>
    <lineage>
        <taxon>Eukaryota</taxon>
        <taxon>Fungi</taxon>
        <taxon>Dikarya</taxon>
        <taxon>Ascomycota</taxon>
        <taxon>Pezizomycotina</taxon>
        <taxon>Sordariomycetes</taxon>
        <taxon>Hypocreomycetidae</taxon>
        <taxon>Hypocreales</taxon>
        <taxon>Nectriaceae</taxon>
        <taxon>Fusarium</taxon>
        <taxon>Fusarium oxysporum species complex</taxon>
    </lineage>
</organism>